<dbReference type="KEGG" id="nai:NECAME_09037"/>
<evidence type="ECO:0000313" key="1">
    <source>
        <dbReference type="EMBL" id="ETN80677.1"/>
    </source>
</evidence>
<reference evidence="2" key="1">
    <citation type="journal article" date="2014" name="Nat. Genet.">
        <title>Genome of the human hookworm Necator americanus.</title>
        <authorList>
            <person name="Tang Y.T."/>
            <person name="Gao X."/>
            <person name="Rosa B.A."/>
            <person name="Abubucker S."/>
            <person name="Hallsworth-Pepin K."/>
            <person name="Martin J."/>
            <person name="Tyagi R."/>
            <person name="Heizer E."/>
            <person name="Zhang X."/>
            <person name="Bhonagiri-Palsikar V."/>
            <person name="Minx P."/>
            <person name="Warren W.C."/>
            <person name="Wang Q."/>
            <person name="Zhan B."/>
            <person name="Hotez P.J."/>
            <person name="Sternberg P.W."/>
            <person name="Dougall A."/>
            <person name="Gaze S.T."/>
            <person name="Mulvenna J."/>
            <person name="Sotillo J."/>
            <person name="Ranganathan S."/>
            <person name="Rabelo E.M."/>
            <person name="Wilson R.K."/>
            <person name="Felgner P.L."/>
            <person name="Bethony J."/>
            <person name="Hawdon J.M."/>
            <person name="Gasser R.B."/>
            <person name="Loukas A."/>
            <person name="Mitreva M."/>
        </authorList>
    </citation>
    <scope>NUCLEOTIDE SEQUENCE [LARGE SCALE GENOMIC DNA]</scope>
</reference>
<dbReference type="Proteomes" id="UP000053676">
    <property type="component" value="Unassembled WGS sequence"/>
</dbReference>
<dbReference type="OrthoDB" id="5904913at2759"/>
<proteinExistence type="predicted"/>
<sequence length="161" mass="18057">DPNWPTVGKISRAPLTNEEIERSPFGRLLPPSAARMDILPGTAGTATVPSSPIPKAPSRFRNKIPSQWTEETGARRSNHVIPSNFNLQFFSELSTFVYTMRNIGDASSFAKDSLKVTSPINCMERRLLAVHVKFAKWAPSPTEYIFRAQHYRLKGLETEVL</sequence>
<organism evidence="1 2">
    <name type="scientific">Necator americanus</name>
    <name type="common">Human hookworm</name>
    <dbReference type="NCBI Taxonomy" id="51031"/>
    <lineage>
        <taxon>Eukaryota</taxon>
        <taxon>Metazoa</taxon>
        <taxon>Ecdysozoa</taxon>
        <taxon>Nematoda</taxon>
        <taxon>Chromadorea</taxon>
        <taxon>Rhabditida</taxon>
        <taxon>Rhabditina</taxon>
        <taxon>Rhabditomorpha</taxon>
        <taxon>Strongyloidea</taxon>
        <taxon>Ancylostomatidae</taxon>
        <taxon>Bunostominae</taxon>
        <taxon>Necator</taxon>
    </lineage>
</organism>
<name>W2TI23_NECAM</name>
<feature type="non-terminal residue" evidence="1">
    <location>
        <position position="1"/>
    </location>
</feature>
<dbReference type="EMBL" id="KI659008">
    <property type="protein sequence ID" value="ETN80677.1"/>
    <property type="molecule type" value="Genomic_DNA"/>
</dbReference>
<keyword evidence="2" id="KW-1185">Reference proteome</keyword>
<evidence type="ECO:0000313" key="2">
    <source>
        <dbReference type="Proteomes" id="UP000053676"/>
    </source>
</evidence>
<protein>
    <submittedName>
        <fullName evidence="1">Uncharacterized protein</fullName>
    </submittedName>
</protein>
<gene>
    <name evidence="1" type="ORF">NECAME_09037</name>
</gene>
<accession>W2TI23</accession>
<dbReference type="AlphaFoldDB" id="W2TI23"/>